<keyword evidence="1" id="KW-0812">Transmembrane</keyword>
<keyword evidence="1" id="KW-0472">Membrane</keyword>
<proteinExistence type="predicted"/>
<name>A0A179UH78_BLAGS</name>
<feature type="non-terminal residue" evidence="2">
    <location>
        <position position="1"/>
    </location>
</feature>
<organism evidence="2 3">
    <name type="scientific">Blastomyces gilchristii (strain SLH14081)</name>
    <name type="common">Blastomyces dermatitidis</name>
    <dbReference type="NCBI Taxonomy" id="559298"/>
    <lineage>
        <taxon>Eukaryota</taxon>
        <taxon>Fungi</taxon>
        <taxon>Dikarya</taxon>
        <taxon>Ascomycota</taxon>
        <taxon>Pezizomycotina</taxon>
        <taxon>Eurotiomycetes</taxon>
        <taxon>Eurotiomycetidae</taxon>
        <taxon>Onygenales</taxon>
        <taxon>Ajellomycetaceae</taxon>
        <taxon>Blastomyces</taxon>
    </lineage>
</organism>
<gene>
    <name evidence="2" type="ORF">BDBG_16789</name>
</gene>
<dbReference type="Proteomes" id="UP000002038">
    <property type="component" value="Unassembled WGS sequence"/>
</dbReference>
<feature type="non-terminal residue" evidence="2">
    <location>
        <position position="157"/>
    </location>
</feature>
<feature type="transmembrane region" description="Helical" evidence="1">
    <location>
        <begin position="89"/>
        <end position="107"/>
    </location>
</feature>
<dbReference type="EMBL" id="GG657452">
    <property type="protein sequence ID" value="OAT07210.1"/>
    <property type="molecule type" value="Genomic_DNA"/>
</dbReference>
<evidence type="ECO:0000313" key="2">
    <source>
        <dbReference type="EMBL" id="OAT07210.1"/>
    </source>
</evidence>
<keyword evidence="1" id="KW-1133">Transmembrane helix</keyword>
<evidence type="ECO:0000256" key="1">
    <source>
        <dbReference type="SAM" id="Phobius"/>
    </source>
</evidence>
<sequence>FIIYEVVIFINIKKLFITVKFNIMSTFTLINFFEMIYLYQSILWHLSSDFVMQTKDICVFRNRNTDVILFYICRHETCTSYLKYYHKNKLFACCILLSVFLYILLSLSEKCHAFTLMSEAILIKDNYTAETTLFYSQASSVTFSLFSAEKVVYKSGY</sequence>
<keyword evidence="3" id="KW-1185">Reference proteome</keyword>
<reference evidence="3" key="1">
    <citation type="journal article" date="2015" name="PLoS Genet.">
        <title>The dynamic genome and transcriptome of the human fungal pathogen Blastomyces and close relative Emmonsia.</title>
        <authorList>
            <person name="Munoz J.F."/>
            <person name="Gauthier G.M."/>
            <person name="Desjardins C.A."/>
            <person name="Gallo J.E."/>
            <person name="Holder J."/>
            <person name="Sullivan T.D."/>
            <person name="Marty A.J."/>
            <person name="Carmen J.C."/>
            <person name="Chen Z."/>
            <person name="Ding L."/>
            <person name="Gujja S."/>
            <person name="Magrini V."/>
            <person name="Misas E."/>
            <person name="Mitreva M."/>
            <person name="Priest M."/>
            <person name="Saif S."/>
            <person name="Whiston E.A."/>
            <person name="Young S."/>
            <person name="Zeng Q."/>
            <person name="Goldman W.E."/>
            <person name="Mardis E.R."/>
            <person name="Taylor J.W."/>
            <person name="McEwen J.G."/>
            <person name="Clay O.K."/>
            <person name="Klein B.S."/>
            <person name="Cuomo C.A."/>
        </authorList>
    </citation>
    <scope>NUCLEOTIDE SEQUENCE [LARGE SCALE GENOMIC DNA]</scope>
    <source>
        <strain evidence="3">SLH14081</strain>
    </source>
</reference>
<accession>A0A179UH78</accession>
<dbReference type="GeneID" id="42528786"/>
<dbReference type="VEuPathDB" id="FungiDB:BDBG_16789"/>
<dbReference type="AlphaFoldDB" id="A0A179UH78"/>
<feature type="transmembrane region" description="Helical" evidence="1">
    <location>
        <begin position="21"/>
        <end position="39"/>
    </location>
</feature>
<evidence type="ECO:0000313" key="3">
    <source>
        <dbReference type="Proteomes" id="UP000002038"/>
    </source>
</evidence>
<dbReference type="RefSeq" id="XP_031577648.1">
    <property type="nucleotide sequence ID" value="XM_031724671.1"/>
</dbReference>
<dbReference type="KEGG" id="bgh:BDBG_16789"/>
<protein>
    <submittedName>
        <fullName evidence="2">Uncharacterized protein</fullName>
    </submittedName>
</protein>